<evidence type="ECO:0000256" key="2">
    <source>
        <dbReference type="ARBA" id="ARBA00022729"/>
    </source>
</evidence>
<dbReference type="Proteomes" id="UP000000422">
    <property type="component" value="Chromosome"/>
</dbReference>
<dbReference type="GO" id="GO:0015833">
    <property type="term" value="P:peptide transport"/>
    <property type="evidence" value="ECO:0007669"/>
    <property type="project" value="TreeGrafter"/>
</dbReference>
<feature type="domain" description="Solute-binding protein family 5" evidence="3">
    <location>
        <begin position="44"/>
        <end position="414"/>
    </location>
</feature>
<gene>
    <name evidence="4" type="primary">NIKA</name>
    <name evidence="4" type="ordered locus">WS0982</name>
</gene>
<protein>
    <submittedName>
        <fullName evidence="4">PUTATIVE NIKA PROTEIN</fullName>
    </submittedName>
</protein>
<dbReference type="Gene3D" id="3.40.190.10">
    <property type="entry name" value="Periplasmic binding protein-like II"/>
    <property type="match status" value="1"/>
</dbReference>
<dbReference type="InterPro" id="IPR030678">
    <property type="entry name" value="Peptide/Ni-bd"/>
</dbReference>
<sequence>MAKTELSYASTKDIRNINPHLYGGEMAARNMLFEPLVINTPEGIKPWLATSWEIKDEGTTYLFHLRKGVKFSDGEPFNALAVKKNIDAILENRSRHAWLELVNAIKSTEALDEHTFKLSLKNPYYPTLIELALTRPFHFISPASFIDGGTKNGVKSYAGTGPWILAEHEKNSYALFKANPTYWGEKPRLEAIRWRVMPDHQAILLALQKSEVDLIFGADGDMVNIDAFNALQKAQKYTTLLSDPIASRAILLNTKQPLTGDVRIREAISHAIDKEAIAKGILNGLETPASSLFSPSVPYANIPLSPKKLDLHQAKTKLDEAGWMMDEKLGYRQKEGKTLSLRLYYNINNAQEKSISEFVQSNLKSIGIDLQIIGEEKQAFLDRQKNGDFDLQYSLSWGIPYDPQSYLSSWRMATHGDYQAQLGLERKAWLDESIQKVLIEPDREKRQALYTEILTYIDQQAVYVPLSYSRTKAVFTPALQGVSFNVSQYEIPFEKMFFDSKK</sequence>
<dbReference type="RefSeq" id="WP_011138879.1">
    <property type="nucleotide sequence ID" value="NC_005090.1"/>
</dbReference>
<dbReference type="SUPFAM" id="SSF53850">
    <property type="entry name" value="Periplasmic binding protein-like II"/>
    <property type="match status" value="1"/>
</dbReference>
<comment type="similarity">
    <text evidence="1">Belongs to the bacterial solute-binding protein 5 family.</text>
</comment>
<dbReference type="NCBIfam" id="TIGR02294">
    <property type="entry name" value="nickel_nikA"/>
    <property type="match status" value="1"/>
</dbReference>
<dbReference type="PANTHER" id="PTHR30290:SF37">
    <property type="entry name" value="NICKEL-BINDING PERIPLASMIC PROTEIN"/>
    <property type="match status" value="1"/>
</dbReference>
<dbReference type="PIRSF" id="PIRSF002741">
    <property type="entry name" value="MppA"/>
    <property type="match status" value="1"/>
</dbReference>
<dbReference type="EMBL" id="BX571659">
    <property type="protein sequence ID" value="CAE10085.1"/>
    <property type="molecule type" value="Genomic_DNA"/>
</dbReference>
<dbReference type="GO" id="GO:0015675">
    <property type="term" value="P:nickel cation transport"/>
    <property type="evidence" value="ECO:0007669"/>
    <property type="project" value="InterPro"/>
</dbReference>
<dbReference type="InterPro" id="IPR011980">
    <property type="entry name" value="CntA-like"/>
</dbReference>
<dbReference type="GO" id="GO:0030288">
    <property type="term" value="C:outer membrane-bounded periplasmic space"/>
    <property type="evidence" value="ECO:0007669"/>
    <property type="project" value="UniProtKB-ARBA"/>
</dbReference>
<organism evidence="5">
    <name type="scientific">Wolinella succinogenes (strain ATCC 29543 / DSM 1740 / CCUG 13145 / JCM 31913 / LMG 7466 / NCTC 11488 / FDC 602W)</name>
    <name type="common">Vibrio succinogenes</name>
    <dbReference type="NCBI Taxonomy" id="273121"/>
    <lineage>
        <taxon>Bacteria</taxon>
        <taxon>Pseudomonadati</taxon>
        <taxon>Campylobacterota</taxon>
        <taxon>Epsilonproteobacteria</taxon>
        <taxon>Campylobacterales</taxon>
        <taxon>Helicobacteraceae</taxon>
        <taxon>Wolinella</taxon>
    </lineage>
</organism>
<dbReference type="KEGG" id="wsu:WS0982"/>
<evidence type="ECO:0000259" key="3">
    <source>
        <dbReference type="Pfam" id="PF00496"/>
    </source>
</evidence>
<dbReference type="InterPro" id="IPR023765">
    <property type="entry name" value="SBP_5_CS"/>
</dbReference>
<accession>Q7M9E4</accession>
<evidence type="ECO:0000313" key="4">
    <source>
        <dbReference type="EMBL" id="CAE10085.1"/>
    </source>
</evidence>
<keyword evidence="2" id="KW-0732">Signal</keyword>
<dbReference type="GO" id="GO:0043190">
    <property type="term" value="C:ATP-binding cassette (ABC) transporter complex"/>
    <property type="evidence" value="ECO:0007669"/>
    <property type="project" value="InterPro"/>
</dbReference>
<dbReference type="AlphaFoldDB" id="Q7M9E4"/>
<keyword evidence="5" id="KW-1185">Reference proteome</keyword>
<dbReference type="PROSITE" id="PS01040">
    <property type="entry name" value="SBP_BACTERIAL_5"/>
    <property type="match status" value="1"/>
</dbReference>
<name>Q7M9E4_WOLSU</name>
<dbReference type="PANTHER" id="PTHR30290">
    <property type="entry name" value="PERIPLASMIC BINDING COMPONENT OF ABC TRANSPORTER"/>
    <property type="match status" value="1"/>
</dbReference>
<dbReference type="STRING" id="273121.WS0982"/>
<reference evidence="4 5" key="1">
    <citation type="journal article" date="2003" name="Proc. Natl. Acad. Sci. U.S.A.">
        <title>Complete genome sequence and analysis of Wolinella succinogenes.</title>
        <authorList>
            <person name="Baar C."/>
            <person name="Eppinger M."/>
            <person name="Raddatz G."/>
            <person name="Simon JM."/>
            <person name="Lanz C."/>
            <person name="Klimmek O."/>
            <person name="Nandakumar R."/>
            <person name="Gross R."/>
            <person name="Rosinus A."/>
            <person name="Keller H."/>
            <person name="Jagtap P."/>
            <person name="Linke B."/>
            <person name="Meyer F."/>
            <person name="Lederer H."/>
            <person name="Schuster S.C."/>
        </authorList>
    </citation>
    <scope>NUCLEOTIDE SEQUENCE [LARGE SCALE GENOMIC DNA]</scope>
    <source>
        <strain evidence="5">ATCC 29543 / DSM 1740 / CCUG 13145 / JCM 31913 / LMG 7466 / NCTC 11488 / FDC 602W</strain>
    </source>
</reference>
<evidence type="ECO:0000313" key="5">
    <source>
        <dbReference type="Proteomes" id="UP000000422"/>
    </source>
</evidence>
<dbReference type="Pfam" id="PF00496">
    <property type="entry name" value="SBP_bac_5"/>
    <property type="match status" value="1"/>
</dbReference>
<dbReference type="CDD" id="cd08489">
    <property type="entry name" value="PBP2_NikA"/>
    <property type="match status" value="1"/>
</dbReference>
<dbReference type="Gene3D" id="3.10.105.10">
    <property type="entry name" value="Dipeptide-binding Protein, Domain 3"/>
    <property type="match status" value="1"/>
</dbReference>
<evidence type="ECO:0000256" key="1">
    <source>
        <dbReference type="ARBA" id="ARBA00005695"/>
    </source>
</evidence>
<dbReference type="GO" id="GO:0020037">
    <property type="term" value="F:heme binding"/>
    <property type="evidence" value="ECO:0007669"/>
    <property type="project" value="InterPro"/>
</dbReference>
<dbReference type="HOGENOM" id="CLU_017028_7_5_7"/>
<dbReference type="GO" id="GO:1904680">
    <property type="term" value="F:peptide transmembrane transporter activity"/>
    <property type="evidence" value="ECO:0007669"/>
    <property type="project" value="TreeGrafter"/>
</dbReference>
<dbReference type="eggNOG" id="COG0747">
    <property type="taxonomic scope" value="Bacteria"/>
</dbReference>
<proteinExistence type="inferred from homology"/>
<dbReference type="InterPro" id="IPR039424">
    <property type="entry name" value="SBP_5"/>
</dbReference>
<dbReference type="GO" id="GO:0016151">
    <property type="term" value="F:nickel cation binding"/>
    <property type="evidence" value="ECO:0007669"/>
    <property type="project" value="InterPro"/>
</dbReference>
<dbReference type="InterPro" id="IPR000914">
    <property type="entry name" value="SBP_5_dom"/>
</dbReference>